<dbReference type="Proteomes" id="UP000186922">
    <property type="component" value="Unassembled WGS sequence"/>
</dbReference>
<keyword evidence="2" id="KW-1185">Reference proteome</keyword>
<evidence type="ECO:0000313" key="1">
    <source>
        <dbReference type="EMBL" id="GAU87534.1"/>
    </source>
</evidence>
<protein>
    <submittedName>
        <fullName evidence="1">Uncharacterized protein</fullName>
    </submittedName>
</protein>
<proteinExistence type="predicted"/>
<accession>A0A1D1UCJ0</accession>
<comment type="caution">
    <text evidence="1">The sequence shown here is derived from an EMBL/GenBank/DDBJ whole genome shotgun (WGS) entry which is preliminary data.</text>
</comment>
<dbReference type="EMBL" id="BDGG01000001">
    <property type="protein sequence ID" value="GAU87534.1"/>
    <property type="molecule type" value="Genomic_DNA"/>
</dbReference>
<sequence>MYNCRDFCINERICKIVAISTVADRSTTVKFIIDVSPTRTNIREETWNQHSLLRVKPVCSTVTRLLIILTVNQLGPKSVTALGCAGKETSIG</sequence>
<organism evidence="1 2">
    <name type="scientific">Ramazzottius varieornatus</name>
    <name type="common">Water bear</name>
    <name type="synonym">Tardigrade</name>
    <dbReference type="NCBI Taxonomy" id="947166"/>
    <lineage>
        <taxon>Eukaryota</taxon>
        <taxon>Metazoa</taxon>
        <taxon>Ecdysozoa</taxon>
        <taxon>Tardigrada</taxon>
        <taxon>Eutardigrada</taxon>
        <taxon>Parachela</taxon>
        <taxon>Hypsibioidea</taxon>
        <taxon>Ramazzottiidae</taxon>
        <taxon>Ramazzottius</taxon>
    </lineage>
</organism>
<evidence type="ECO:0000313" key="2">
    <source>
        <dbReference type="Proteomes" id="UP000186922"/>
    </source>
</evidence>
<gene>
    <name evidence="1" type="primary">RvY_00364-1</name>
    <name evidence="1" type="synonym">RvY_00364.1</name>
    <name evidence="1" type="ORF">RvY_00364</name>
</gene>
<name>A0A1D1UCJ0_RAMVA</name>
<dbReference type="AlphaFoldDB" id="A0A1D1UCJ0"/>
<reference evidence="1 2" key="1">
    <citation type="journal article" date="2016" name="Nat. Commun.">
        <title>Extremotolerant tardigrade genome and improved radiotolerance of human cultured cells by tardigrade-unique protein.</title>
        <authorList>
            <person name="Hashimoto T."/>
            <person name="Horikawa D.D."/>
            <person name="Saito Y."/>
            <person name="Kuwahara H."/>
            <person name="Kozuka-Hata H."/>
            <person name="Shin-I T."/>
            <person name="Minakuchi Y."/>
            <person name="Ohishi K."/>
            <person name="Motoyama A."/>
            <person name="Aizu T."/>
            <person name="Enomoto A."/>
            <person name="Kondo K."/>
            <person name="Tanaka S."/>
            <person name="Hara Y."/>
            <person name="Koshikawa S."/>
            <person name="Sagara H."/>
            <person name="Miura T."/>
            <person name="Yokobori S."/>
            <person name="Miyagawa K."/>
            <person name="Suzuki Y."/>
            <person name="Kubo T."/>
            <person name="Oyama M."/>
            <person name="Kohara Y."/>
            <person name="Fujiyama A."/>
            <person name="Arakawa K."/>
            <person name="Katayama T."/>
            <person name="Toyoda A."/>
            <person name="Kunieda T."/>
        </authorList>
    </citation>
    <scope>NUCLEOTIDE SEQUENCE [LARGE SCALE GENOMIC DNA]</scope>
    <source>
        <strain evidence="1 2">YOKOZUNA-1</strain>
    </source>
</reference>